<dbReference type="InterPro" id="IPR058257">
    <property type="entry name" value="CorA-like_dom"/>
</dbReference>
<dbReference type="GeneID" id="54353942"/>
<gene>
    <name evidence="2" type="ORF">M421DRAFT_65877</name>
</gene>
<accession>A0A6A5RJY1</accession>
<feature type="domain" description="CorA-like transporter" evidence="1">
    <location>
        <begin position="67"/>
        <end position="239"/>
    </location>
</feature>
<evidence type="ECO:0000259" key="1">
    <source>
        <dbReference type="Pfam" id="PF26616"/>
    </source>
</evidence>
<dbReference type="OrthoDB" id="5396681at2759"/>
<reference evidence="2" key="1">
    <citation type="journal article" date="2020" name="Stud. Mycol.">
        <title>101 Dothideomycetes genomes: a test case for predicting lifestyles and emergence of pathogens.</title>
        <authorList>
            <person name="Haridas S."/>
            <person name="Albert R."/>
            <person name="Binder M."/>
            <person name="Bloem J."/>
            <person name="Labutti K."/>
            <person name="Salamov A."/>
            <person name="Andreopoulos B."/>
            <person name="Baker S."/>
            <person name="Barry K."/>
            <person name="Bills G."/>
            <person name="Bluhm B."/>
            <person name="Cannon C."/>
            <person name="Castanera R."/>
            <person name="Culley D."/>
            <person name="Daum C."/>
            <person name="Ezra D."/>
            <person name="Gonzalez J."/>
            <person name="Henrissat B."/>
            <person name="Kuo A."/>
            <person name="Liang C."/>
            <person name="Lipzen A."/>
            <person name="Lutzoni F."/>
            <person name="Magnuson J."/>
            <person name="Mondo S."/>
            <person name="Nolan M."/>
            <person name="Ohm R."/>
            <person name="Pangilinan J."/>
            <person name="Park H.-J."/>
            <person name="Ramirez L."/>
            <person name="Alfaro M."/>
            <person name="Sun H."/>
            <person name="Tritt A."/>
            <person name="Yoshinaga Y."/>
            <person name="Zwiers L.-H."/>
            <person name="Turgeon B."/>
            <person name="Goodwin S."/>
            <person name="Spatafora J."/>
            <person name="Crous P."/>
            <person name="Grigoriev I."/>
        </authorList>
    </citation>
    <scope>NUCLEOTIDE SEQUENCE</scope>
    <source>
        <strain evidence="2">CBS 183.55</strain>
    </source>
</reference>
<evidence type="ECO:0000313" key="2">
    <source>
        <dbReference type="EMBL" id="KAF1927264.1"/>
    </source>
</evidence>
<evidence type="ECO:0000313" key="3">
    <source>
        <dbReference type="Proteomes" id="UP000800082"/>
    </source>
</evidence>
<keyword evidence="3" id="KW-1185">Reference proteome</keyword>
<dbReference type="EMBL" id="ML978973">
    <property type="protein sequence ID" value="KAF1927264.1"/>
    <property type="molecule type" value="Genomic_DNA"/>
</dbReference>
<organism evidence="2 3">
    <name type="scientific">Didymella exigua CBS 183.55</name>
    <dbReference type="NCBI Taxonomy" id="1150837"/>
    <lineage>
        <taxon>Eukaryota</taxon>
        <taxon>Fungi</taxon>
        <taxon>Dikarya</taxon>
        <taxon>Ascomycota</taxon>
        <taxon>Pezizomycotina</taxon>
        <taxon>Dothideomycetes</taxon>
        <taxon>Pleosporomycetidae</taxon>
        <taxon>Pleosporales</taxon>
        <taxon>Pleosporineae</taxon>
        <taxon>Didymellaceae</taxon>
        <taxon>Didymella</taxon>
    </lineage>
</organism>
<sequence length="291" mass="34240">MCSSRFPSNDDWKRYPQNLCLGSLESDASRNNTRISRLSKDLFVANDESTFEFIAIDTPNNGKASSFIDQSYTWSRLRISEEHFRRLFTQMAVHPNFLDVVRLFCEKTGPVEEGFSSLFIHMSERDHSRDLSTPGRDCSYYIGYNIKYVAKHGRRYPTDPFSIREIGVYQHFSSSDRQCRWVFLQAPDQLKNRLRHNLGCFDNDLPMNQVLQHSMLLLEVSEDWREYLMYLEEEFSRIVDRGFFTYVKELHTEGDVQADFSDLRKLHILTDKLLRLCRGVGTAHMQKELKD</sequence>
<protein>
    <recommendedName>
        <fullName evidence="1">CorA-like transporter domain-containing protein</fullName>
    </recommendedName>
</protein>
<dbReference type="Pfam" id="PF26616">
    <property type="entry name" value="CorA-like"/>
    <property type="match status" value="1"/>
</dbReference>
<proteinExistence type="predicted"/>
<name>A0A6A5RJY1_9PLEO</name>
<dbReference type="RefSeq" id="XP_033447516.1">
    <property type="nucleotide sequence ID" value="XM_033596275.1"/>
</dbReference>
<dbReference type="AlphaFoldDB" id="A0A6A5RJY1"/>
<dbReference type="Proteomes" id="UP000800082">
    <property type="component" value="Unassembled WGS sequence"/>
</dbReference>